<dbReference type="Proteomes" id="UP000005408">
    <property type="component" value="Unassembled WGS sequence"/>
</dbReference>
<dbReference type="EnsemblMetazoa" id="G14390.1">
    <property type="protein sequence ID" value="G14390.1:cds"/>
    <property type="gene ID" value="G14390"/>
</dbReference>
<organism evidence="1 2">
    <name type="scientific">Magallana gigas</name>
    <name type="common">Pacific oyster</name>
    <name type="synonym">Crassostrea gigas</name>
    <dbReference type="NCBI Taxonomy" id="29159"/>
    <lineage>
        <taxon>Eukaryota</taxon>
        <taxon>Metazoa</taxon>
        <taxon>Spiralia</taxon>
        <taxon>Lophotrochozoa</taxon>
        <taxon>Mollusca</taxon>
        <taxon>Bivalvia</taxon>
        <taxon>Autobranchia</taxon>
        <taxon>Pteriomorphia</taxon>
        <taxon>Ostreida</taxon>
        <taxon>Ostreoidea</taxon>
        <taxon>Ostreidae</taxon>
        <taxon>Magallana</taxon>
    </lineage>
</organism>
<accession>A0A8W8IHY3</accession>
<reference evidence="1" key="1">
    <citation type="submission" date="2022-08" db="UniProtKB">
        <authorList>
            <consortium name="EnsemblMetazoa"/>
        </authorList>
    </citation>
    <scope>IDENTIFICATION</scope>
    <source>
        <strain evidence="1">05x7-T-G4-1.051#20</strain>
    </source>
</reference>
<sequence>MKDKLDNPIIGSFPPNILISRFLLRKLCLKKLICIYKADILNLKNGILEEKVVSLVPNIRWGPEVKMTNDEFVNSLAEAYQKDNAAFRKEMERCFEDIANFLTPDMKRDITEKEFAGGFKAFKFGQLDEGKIKKAYELFMAAHEKITVQLLVDAWVQFTADVDQSKQDIIMEIYGN</sequence>
<name>A0A8W8IHY3_MAGGI</name>
<protein>
    <recommendedName>
        <fullName evidence="3">Sarcoplasmic calcium-binding protein</fullName>
    </recommendedName>
</protein>
<keyword evidence="2" id="KW-1185">Reference proteome</keyword>
<evidence type="ECO:0008006" key="3">
    <source>
        <dbReference type="Google" id="ProtNLM"/>
    </source>
</evidence>
<evidence type="ECO:0000313" key="2">
    <source>
        <dbReference type="Proteomes" id="UP000005408"/>
    </source>
</evidence>
<evidence type="ECO:0000313" key="1">
    <source>
        <dbReference type="EnsemblMetazoa" id="G14390.1:cds"/>
    </source>
</evidence>
<proteinExistence type="predicted"/>
<dbReference type="AlphaFoldDB" id="A0A8W8IHY3"/>